<dbReference type="EMBL" id="JARAOO010000003">
    <property type="protein sequence ID" value="KAJ7977994.1"/>
    <property type="molecule type" value="Genomic_DNA"/>
</dbReference>
<dbReference type="PANTHER" id="PTHR34269">
    <property type="entry name" value="TRANSCRIPTION FACTOR B3-DOMAIN FAMILY-RELATED"/>
    <property type="match status" value="1"/>
</dbReference>
<dbReference type="Proteomes" id="UP001163823">
    <property type="component" value="Chromosome 3"/>
</dbReference>
<dbReference type="KEGG" id="qsa:O6P43_007533"/>
<protein>
    <submittedName>
        <fullName evidence="2">Uncharacterized protein</fullName>
    </submittedName>
</protein>
<proteinExistence type="predicted"/>
<evidence type="ECO:0000313" key="2">
    <source>
        <dbReference type="EMBL" id="KAJ7977994.1"/>
    </source>
</evidence>
<reference evidence="2" key="1">
    <citation type="journal article" date="2023" name="Science">
        <title>Elucidation of the pathway for biosynthesis of saponin adjuvants from the soapbark tree.</title>
        <authorList>
            <person name="Reed J."/>
            <person name="Orme A."/>
            <person name="El-Demerdash A."/>
            <person name="Owen C."/>
            <person name="Martin L.B.B."/>
            <person name="Misra R.C."/>
            <person name="Kikuchi S."/>
            <person name="Rejzek M."/>
            <person name="Martin A.C."/>
            <person name="Harkess A."/>
            <person name="Leebens-Mack J."/>
            <person name="Louveau T."/>
            <person name="Stephenson M.J."/>
            <person name="Osbourn A."/>
        </authorList>
    </citation>
    <scope>NUCLEOTIDE SEQUENCE</scope>
    <source>
        <strain evidence="2">S10</strain>
    </source>
</reference>
<evidence type="ECO:0000256" key="1">
    <source>
        <dbReference type="SAM" id="MobiDB-lite"/>
    </source>
</evidence>
<evidence type="ECO:0000313" key="3">
    <source>
        <dbReference type="Proteomes" id="UP001163823"/>
    </source>
</evidence>
<feature type="region of interest" description="Disordered" evidence="1">
    <location>
        <begin position="1"/>
        <end position="27"/>
    </location>
</feature>
<comment type="caution">
    <text evidence="2">The sequence shown here is derived from an EMBL/GenBank/DDBJ whole genome shotgun (WGS) entry which is preliminary data.</text>
</comment>
<gene>
    <name evidence="2" type="ORF">O6P43_007533</name>
</gene>
<dbReference type="InterPro" id="IPR051442">
    <property type="entry name" value="B3_domain"/>
</dbReference>
<dbReference type="AlphaFoldDB" id="A0AAD7VJM7"/>
<keyword evidence="3" id="KW-1185">Reference proteome</keyword>
<sequence length="179" mass="21020">MLKVQNVAENSSSSSKKGKEVFSSMPKPSNPWPIRIKLTTDNLLWDSLKVSPSKEFEDCILEHMNEESRKALDSWIPTNIEIYDVDTCETYKVKLVKKESFWFEPMPLKATMVEQPCYDLEEARETFAYSVEPFRHIARKRKLNYDQEIGFRFSSCKAVNRFEFSVLYSPIMDIHFIKV</sequence>
<accession>A0AAD7VJM7</accession>
<organism evidence="2 3">
    <name type="scientific">Quillaja saponaria</name>
    <name type="common">Soap bark tree</name>
    <dbReference type="NCBI Taxonomy" id="32244"/>
    <lineage>
        <taxon>Eukaryota</taxon>
        <taxon>Viridiplantae</taxon>
        <taxon>Streptophyta</taxon>
        <taxon>Embryophyta</taxon>
        <taxon>Tracheophyta</taxon>
        <taxon>Spermatophyta</taxon>
        <taxon>Magnoliopsida</taxon>
        <taxon>eudicotyledons</taxon>
        <taxon>Gunneridae</taxon>
        <taxon>Pentapetalae</taxon>
        <taxon>rosids</taxon>
        <taxon>fabids</taxon>
        <taxon>Fabales</taxon>
        <taxon>Quillajaceae</taxon>
        <taxon>Quillaja</taxon>
    </lineage>
</organism>
<dbReference type="PANTHER" id="PTHR34269:SF19">
    <property type="match status" value="1"/>
</dbReference>
<name>A0AAD7VJM7_QUISA</name>